<dbReference type="EMBL" id="MU277311">
    <property type="protein sequence ID" value="KAI0055111.1"/>
    <property type="molecule type" value="Genomic_DNA"/>
</dbReference>
<reference evidence="1" key="1">
    <citation type="submission" date="2021-03" db="EMBL/GenBank/DDBJ databases">
        <authorList>
            <consortium name="DOE Joint Genome Institute"/>
            <person name="Ahrendt S."/>
            <person name="Looney B.P."/>
            <person name="Miyauchi S."/>
            <person name="Morin E."/>
            <person name="Drula E."/>
            <person name="Courty P.E."/>
            <person name="Chicoki N."/>
            <person name="Fauchery L."/>
            <person name="Kohler A."/>
            <person name="Kuo A."/>
            <person name="Labutti K."/>
            <person name="Pangilinan J."/>
            <person name="Lipzen A."/>
            <person name="Riley R."/>
            <person name="Andreopoulos W."/>
            <person name="He G."/>
            <person name="Johnson J."/>
            <person name="Barry K.W."/>
            <person name="Grigoriev I.V."/>
            <person name="Nagy L."/>
            <person name="Hibbett D."/>
            <person name="Henrissat B."/>
            <person name="Matheny P.B."/>
            <person name="Labbe J."/>
            <person name="Martin F."/>
        </authorList>
    </citation>
    <scope>NUCLEOTIDE SEQUENCE</scope>
    <source>
        <strain evidence="1">HHB10654</strain>
    </source>
</reference>
<comment type="caution">
    <text evidence="1">The sequence shown here is derived from an EMBL/GenBank/DDBJ whole genome shotgun (WGS) entry which is preliminary data.</text>
</comment>
<protein>
    <submittedName>
        <fullName evidence="1">Uncharacterized protein</fullName>
    </submittedName>
</protein>
<dbReference type="Proteomes" id="UP000814140">
    <property type="component" value="Unassembled WGS sequence"/>
</dbReference>
<organism evidence="1 2">
    <name type="scientific">Artomyces pyxidatus</name>
    <dbReference type="NCBI Taxonomy" id="48021"/>
    <lineage>
        <taxon>Eukaryota</taxon>
        <taxon>Fungi</taxon>
        <taxon>Dikarya</taxon>
        <taxon>Basidiomycota</taxon>
        <taxon>Agaricomycotina</taxon>
        <taxon>Agaricomycetes</taxon>
        <taxon>Russulales</taxon>
        <taxon>Auriscalpiaceae</taxon>
        <taxon>Artomyces</taxon>
    </lineage>
</organism>
<proteinExistence type="predicted"/>
<evidence type="ECO:0000313" key="2">
    <source>
        <dbReference type="Proteomes" id="UP000814140"/>
    </source>
</evidence>
<gene>
    <name evidence="1" type="ORF">BV25DRAFT_1833427</name>
</gene>
<accession>A0ACB8SH51</accession>
<name>A0ACB8SH51_9AGAM</name>
<keyword evidence="2" id="KW-1185">Reference proteome</keyword>
<reference evidence="1" key="2">
    <citation type="journal article" date="2022" name="New Phytol.">
        <title>Evolutionary transition to the ectomycorrhizal habit in the genomes of a hyperdiverse lineage of mushroom-forming fungi.</title>
        <authorList>
            <person name="Looney B."/>
            <person name="Miyauchi S."/>
            <person name="Morin E."/>
            <person name="Drula E."/>
            <person name="Courty P.E."/>
            <person name="Kohler A."/>
            <person name="Kuo A."/>
            <person name="LaButti K."/>
            <person name="Pangilinan J."/>
            <person name="Lipzen A."/>
            <person name="Riley R."/>
            <person name="Andreopoulos W."/>
            <person name="He G."/>
            <person name="Johnson J."/>
            <person name="Nolan M."/>
            <person name="Tritt A."/>
            <person name="Barry K.W."/>
            <person name="Grigoriev I.V."/>
            <person name="Nagy L.G."/>
            <person name="Hibbett D."/>
            <person name="Henrissat B."/>
            <person name="Matheny P.B."/>
            <person name="Labbe J."/>
            <person name="Martin F.M."/>
        </authorList>
    </citation>
    <scope>NUCLEOTIDE SEQUENCE</scope>
    <source>
        <strain evidence="1">HHB10654</strain>
    </source>
</reference>
<sequence>MTEILSRVCEDRRFSKSPAGEGPSSLWRQPSSIRLGVAAVPFVGEAPALSLASGWFGASVVVLADYSPMHC</sequence>
<evidence type="ECO:0000313" key="1">
    <source>
        <dbReference type="EMBL" id="KAI0055111.1"/>
    </source>
</evidence>